<dbReference type="Proteomes" id="UP000244855">
    <property type="component" value="Unassembled WGS sequence"/>
</dbReference>
<accession>A0A2V1E572</accession>
<evidence type="ECO:0000313" key="1">
    <source>
        <dbReference type="EMBL" id="PVI05272.1"/>
    </source>
</evidence>
<keyword evidence="2" id="KW-1185">Reference proteome</keyword>
<dbReference type="EMBL" id="KZ805315">
    <property type="protein sequence ID" value="PVI05272.1"/>
    <property type="molecule type" value="Genomic_DNA"/>
</dbReference>
<proteinExistence type="predicted"/>
<organism evidence="1 2">
    <name type="scientific">Periconia macrospinosa</name>
    <dbReference type="NCBI Taxonomy" id="97972"/>
    <lineage>
        <taxon>Eukaryota</taxon>
        <taxon>Fungi</taxon>
        <taxon>Dikarya</taxon>
        <taxon>Ascomycota</taxon>
        <taxon>Pezizomycotina</taxon>
        <taxon>Dothideomycetes</taxon>
        <taxon>Pleosporomycetidae</taxon>
        <taxon>Pleosporales</taxon>
        <taxon>Massarineae</taxon>
        <taxon>Periconiaceae</taxon>
        <taxon>Periconia</taxon>
    </lineage>
</organism>
<dbReference type="AlphaFoldDB" id="A0A2V1E572"/>
<gene>
    <name evidence="1" type="ORF">DM02DRAFT_112951</name>
</gene>
<sequence length="187" mass="21260">MYLGTYLTPCSTCLSMPSLFGHYQFRIQPLLPHSFTLHATKALFNIAMITAVSITRYTDTSIHTSHTWNYVISDYACNPLPCLPLHTYKYIQLQGWPASSHRACAFSVQFSSFREGQRKTPIWSRMHRSPLACSSPVRSSLVFQSACYTDILQLGTHWYGPSLEPSFCSFGLAARPSRLTQRIQLLR</sequence>
<evidence type="ECO:0000313" key="2">
    <source>
        <dbReference type="Proteomes" id="UP000244855"/>
    </source>
</evidence>
<name>A0A2V1E572_9PLEO</name>
<protein>
    <submittedName>
        <fullName evidence="1">Uncharacterized protein</fullName>
    </submittedName>
</protein>
<reference evidence="1 2" key="1">
    <citation type="journal article" date="2018" name="Sci. Rep.">
        <title>Comparative genomics provides insights into the lifestyle and reveals functional heterogeneity of dark septate endophytic fungi.</title>
        <authorList>
            <person name="Knapp D.G."/>
            <person name="Nemeth J.B."/>
            <person name="Barry K."/>
            <person name="Hainaut M."/>
            <person name="Henrissat B."/>
            <person name="Johnson J."/>
            <person name="Kuo A."/>
            <person name="Lim J.H.P."/>
            <person name="Lipzen A."/>
            <person name="Nolan M."/>
            <person name="Ohm R.A."/>
            <person name="Tamas L."/>
            <person name="Grigoriev I.V."/>
            <person name="Spatafora J.W."/>
            <person name="Nagy L.G."/>
            <person name="Kovacs G.M."/>
        </authorList>
    </citation>
    <scope>NUCLEOTIDE SEQUENCE [LARGE SCALE GENOMIC DNA]</scope>
    <source>
        <strain evidence="1 2">DSE2036</strain>
    </source>
</reference>